<sequence>MELIFIIAVEPKRSSCLPAVEEHLKKFSELQEEWKVCLQRSQESMKVIATYLRLEPCSKLDDQWLGPFPISKACNPLWDSPG</sequence>
<reference evidence="1 2" key="1">
    <citation type="submission" date="2015-08" db="EMBL/GenBank/DDBJ databases">
        <title>Next Generation Sequencing and Analysis of the Genome of Puccinia sorghi L Schw, the Causal Agent of Maize Common Rust.</title>
        <authorList>
            <person name="Rochi L."/>
            <person name="Burguener G."/>
            <person name="Darino M."/>
            <person name="Turjanski A."/>
            <person name="Kreff E."/>
            <person name="Dieguez M.J."/>
            <person name="Sacco F."/>
        </authorList>
    </citation>
    <scope>NUCLEOTIDE SEQUENCE [LARGE SCALE GENOMIC DNA]</scope>
    <source>
        <strain evidence="1 2">RO10H11247</strain>
    </source>
</reference>
<proteinExistence type="predicted"/>
<name>A0A0L6UF73_9BASI</name>
<comment type="caution">
    <text evidence="1">The sequence shown here is derived from an EMBL/GenBank/DDBJ whole genome shotgun (WGS) entry which is preliminary data.</text>
</comment>
<evidence type="ECO:0000313" key="2">
    <source>
        <dbReference type="Proteomes" id="UP000037035"/>
    </source>
</evidence>
<protein>
    <submittedName>
        <fullName evidence="1">Uncharacterized protein</fullName>
    </submittedName>
</protein>
<accession>A0A0L6UF73</accession>
<dbReference type="VEuPathDB" id="FungiDB:VP01_7299g1"/>
<dbReference type="EMBL" id="LAVV01012715">
    <property type="protein sequence ID" value="KNZ46415.1"/>
    <property type="molecule type" value="Genomic_DNA"/>
</dbReference>
<dbReference type="Proteomes" id="UP000037035">
    <property type="component" value="Unassembled WGS sequence"/>
</dbReference>
<gene>
    <name evidence="1" type="ORF">VP01_7299g1</name>
</gene>
<evidence type="ECO:0000313" key="1">
    <source>
        <dbReference type="EMBL" id="KNZ46415.1"/>
    </source>
</evidence>
<keyword evidence="2" id="KW-1185">Reference proteome</keyword>
<dbReference type="AlphaFoldDB" id="A0A0L6UF73"/>
<feature type="non-terminal residue" evidence="1">
    <location>
        <position position="82"/>
    </location>
</feature>
<organism evidence="1 2">
    <name type="scientific">Puccinia sorghi</name>
    <dbReference type="NCBI Taxonomy" id="27349"/>
    <lineage>
        <taxon>Eukaryota</taxon>
        <taxon>Fungi</taxon>
        <taxon>Dikarya</taxon>
        <taxon>Basidiomycota</taxon>
        <taxon>Pucciniomycotina</taxon>
        <taxon>Pucciniomycetes</taxon>
        <taxon>Pucciniales</taxon>
        <taxon>Pucciniaceae</taxon>
        <taxon>Puccinia</taxon>
    </lineage>
</organism>